<dbReference type="GO" id="GO:0000774">
    <property type="term" value="F:adenyl-nucleotide exchange factor activity"/>
    <property type="evidence" value="ECO:0007669"/>
    <property type="project" value="TreeGrafter"/>
</dbReference>
<name>A0AAJ6QKP7_9ACAR</name>
<dbReference type="RefSeq" id="XP_003738058.1">
    <property type="nucleotide sequence ID" value="XM_003738010.1"/>
</dbReference>
<keyword evidence="1" id="KW-1185">Reference proteome</keyword>
<dbReference type="PANTHER" id="PTHR19316">
    <property type="entry name" value="PROTEIN FOLDING REGULATOR"/>
    <property type="match status" value="1"/>
</dbReference>
<dbReference type="Proteomes" id="UP000694867">
    <property type="component" value="Unplaced"/>
</dbReference>
<dbReference type="InterPro" id="IPR016024">
    <property type="entry name" value="ARM-type_fold"/>
</dbReference>
<dbReference type="KEGG" id="goe:100908392"/>
<dbReference type="GO" id="GO:0005783">
    <property type="term" value="C:endoplasmic reticulum"/>
    <property type="evidence" value="ECO:0007669"/>
    <property type="project" value="TreeGrafter"/>
</dbReference>
<dbReference type="SUPFAM" id="SSF48371">
    <property type="entry name" value="ARM repeat"/>
    <property type="match status" value="1"/>
</dbReference>
<evidence type="ECO:0000313" key="2">
    <source>
        <dbReference type="RefSeq" id="XP_003738058.1"/>
    </source>
</evidence>
<dbReference type="PANTHER" id="PTHR19316:SF18">
    <property type="entry name" value="HSP70-BINDING PROTEIN 1"/>
    <property type="match status" value="1"/>
</dbReference>
<organism evidence="1 2">
    <name type="scientific">Galendromus occidentalis</name>
    <name type="common">western predatory mite</name>
    <dbReference type="NCBI Taxonomy" id="34638"/>
    <lineage>
        <taxon>Eukaryota</taxon>
        <taxon>Metazoa</taxon>
        <taxon>Ecdysozoa</taxon>
        <taxon>Arthropoda</taxon>
        <taxon>Chelicerata</taxon>
        <taxon>Arachnida</taxon>
        <taxon>Acari</taxon>
        <taxon>Parasitiformes</taxon>
        <taxon>Mesostigmata</taxon>
        <taxon>Gamasina</taxon>
        <taxon>Phytoseioidea</taxon>
        <taxon>Phytoseiidae</taxon>
        <taxon>Typhlodrominae</taxon>
        <taxon>Galendromus</taxon>
    </lineage>
</organism>
<proteinExistence type="predicted"/>
<dbReference type="AlphaFoldDB" id="A0AAJ6QKP7"/>
<gene>
    <name evidence="2" type="primary">LOC100908392</name>
</gene>
<evidence type="ECO:0000313" key="1">
    <source>
        <dbReference type="Proteomes" id="UP000694867"/>
    </source>
</evidence>
<protein>
    <submittedName>
        <fullName evidence="2">Uncharacterized protein LOC100908392</fullName>
    </submittedName>
</protein>
<sequence length="285" mass="31391">MGDQGDLPRAFRFAVSHIQPGANPAAPMSDQDREWLKEVIGQMASSSTDGVKDPDDRPIYRSIADVLRSFAVLIEKGNTAHLKEAVASELQHIAEEAELLDRADDNERKNSVGSIKTIFSMATKEAMAPLCSILAELAQNSPGCQSEAMCLIPRLTEIVKSHEYSAQAKSKAVYALSAIIRGNPSPDVPDHLFATQDREEGLVDVLTKLVCESDESVQVRTKAAFLLNCLVSDHDVRSYLFEKKEKDFQGLHEKNESIKELVDAILQSIQTTKLAEDEPLLALKM</sequence>
<dbReference type="InterPro" id="IPR050693">
    <property type="entry name" value="Hsp70_NEF-Inhibitors"/>
</dbReference>
<reference evidence="2" key="1">
    <citation type="submission" date="2025-08" db="UniProtKB">
        <authorList>
            <consortium name="RefSeq"/>
        </authorList>
    </citation>
    <scope>IDENTIFICATION</scope>
</reference>
<dbReference type="GeneID" id="100908392"/>
<dbReference type="Gene3D" id="1.25.10.10">
    <property type="entry name" value="Leucine-rich Repeat Variant"/>
    <property type="match status" value="1"/>
</dbReference>
<dbReference type="InterPro" id="IPR011989">
    <property type="entry name" value="ARM-like"/>
</dbReference>
<accession>A0AAJ6QKP7</accession>